<protein>
    <submittedName>
        <fullName evidence="4">Glycosyltransferase</fullName>
    </submittedName>
</protein>
<comment type="caution">
    <text evidence="4">The sequence shown here is derived from an EMBL/GenBank/DDBJ whole genome shotgun (WGS) entry which is preliminary data.</text>
</comment>
<dbReference type="CDD" id="cd03784">
    <property type="entry name" value="GT1_Gtf-like"/>
    <property type="match status" value="1"/>
</dbReference>
<dbReference type="AlphaFoldDB" id="A0A3M0GA57"/>
<dbReference type="GO" id="GO:0016758">
    <property type="term" value="F:hexosyltransferase activity"/>
    <property type="evidence" value="ECO:0007669"/>
    <property type="project" value="InterPro"/>
</dbReference>
<dbReference type="GO" id="GO:0008194">
    <property type="term" value="F:UDP-glycosyltransferase activity"/>
    <property type="evidence" value="ECO:0007669"/>
    <property type="project" value="InterPro"/>
</dbReference>
<evidence type="ECO:0000259" key="2">
    <source>
        <dbReference type="Pfam" id="PF03033"/>
    </source>
</evidence>
<dbReference type="InterPro" id="IPR002213">
    <property type="entry name" value="UDP_glucos_trans"/>
</dbReference>
<evidence type="ECO:0000256" key="1">
    <source>
        <dbReference type="SAM" id="MobiDB-lite"/>
    </source>
</evidence>
<organism evidence="4 5">
    <name type="scientific">Tessaracoccus antarcticus</name>
    <dbReference type="NCBI Taxonomy" id="2479848"/>
    <lineage>
        <taxon>Bacteria</taxon>
        <taxon>Bacillati</taxon>
        <taxon>Actinomycetota</taxon>
        <taxon>Actinomycetes</taxon>
        <taxon>Propionibacteriales</taxon>
        <taxon>Propionibacteriaceae</taxon>
        <taxon>Tessaracoccus</taxon>
    </lineage>
</organism>
<dbReference type="GO" id="GO:0005975">
    <property type="term" value="P:carbohydrate metabolic process"/>
    <property type="evidence" value="ECO:0007669"/>
    <property type="project" value="InterPro"/>
</dbReference>
<evidence type="ECO:0000313" key="4">
    <source>
        <dbReference type="EMBL" id="RMB61288.1"/>
    </source>
</evidence>
<dbReference type="Proteomes" id="UP000275256">
    <property type="component" value="Unassembled WGS sequence"/>
</dbReference>
<evidence type="ECO:0000259" key="3">
    <source>
        <dbReference type="Pfam" id="PF06722"/>
    </source>
</evidence>
<dbReference type="PANTHER" id="PTHR48050:SF13">
    <property type="entry name" value="STEROL 3-BETA-GLUCOSYLTRANSFERASE UGT80A2"/>
    <property type="match status" value="1"/>
</dbReference>
<dbReference type="InterPro" id="IPR010610">
    <property type="entry name" value="EryCIII-like_C"/>
</dbReference>
<feature type="region of interest" description="Disordered" evidence="1">
    <location>
        <begin position="1"/>
        <end position="28"/>
    </location>
</feature>
<reference evidence="4 5" key="1">
    <citation type="submission" date="2018-10" db="EMBL/GenBank/DDBJ databases">
        <title>Tessaracoccus antarcticuss sp. nov., isolated from sediment.</title>
        <authorList>
            <person name="Zhou L.Y."/>
            <person name="Du Z.J."/>
        </authorList>
    </citation>
    <scope>NUCLEOTIDE SEQUENCE [LARGE SCALE GENOMIC DNA]</scope>
    <source>
        <strain evidence="4 5">JDX10</strain>
    </source>
</reference>
<feature type="compositionally biased region" description="Low complexity" evidence="1">
    <location>
        <begin position="1"/>
        <end position="21"/>
    </location>
</feature>
<dbReference type="Pfam" id="PF06722">
    <property type="entry name" value="EryCIII-like_C"/>
    <property type="match status" value="1"/>
</dbReference>
<name>A0A3M0GA57_9ACTN</name>
<feature type="domain" description="Erythromycin biosynthesis protein CIII-like C-terminal" evidence="3">
    <location>
        <begin position="302"/>
        <end position="425"/>
    </location>
</feature>
<dbReference type="FunFam" id="3.40.50.2000:FF:000009">
    <property type="entry name" value="Sterol 3-beta-glucosyltransferase UGT80A2"/>
    <property type="match status" value="1"/>
</dbReference>
<keyword evidence="5" id="KW-1185">Reference proteome</keyword>
<dbReference type="PANTHER" id="PTHR48050">
    <property type="entry name" value="STEROL 3-BETA-GLUCOSYLTRANSFERASE"/>
    <property type="match status" value="1"/>
</dbReference>
<dbReference type="InterPro" id="IPR004276">
    <property type="entry name" value="GlycoTrans_28_N"/>
</dbReference>
<keyword evidence="4" id="KW-0808">Transferase</keyword>
<dbReference type="InterPro" id="IPR050426">
    <property type="entry name" value="Glycosyltransferase_28"/>
</dbReference>
<proteinExistence type="predicted"/>
<gene>
    <name evidence="4" type="ORF">EAX62_01040</name>
</gene>
<dbReference type="SUPFAM" id="SSF53756">
    <property type="entry name" value="UDP-Glycosyltransferase/glycogen phosphorylase"/>
    <property type="match status" value="1"/>
</dbReference>
<feature type="domain" description="Glycosyltransferase family 28 N-terminal" evidence="2">
    <location>
        <begin position="36"/>
        <end position="89"/>
    </location>
</feature>
<dbReference type="GO" id="GO:0033072">
    <property type="term" value="P:vancomycin biosynthetic process"/>
    <property type="evidence" value="ECO:0007669"/>
    <property type="project" value="UniProtKB-ARBA"/>
</dbReference>
<dbReference type="Gene3D" id="3.40.50.2000">
    <property type="entry name" value="Glycogen Phosphorylase B"/>
    <property type="match status" value="2"/>
</dbReference>
<sequence>MCSPTTTCSSFSSAATSRPASESLGDGGRMTGMPRVVFLAIGSRGDVLPMVALARELAERGTETLVLAHPEYVGIPRTQGIPCVSLGAGLVEHAQDQRRAQGLIGNPVLAAVGLQGWQWRIAGTLAPVLFTHIRSDDVVVTGVVGVAAALALAEDRGCHVVHVTFSATLPSSGPMAMMSPLTKRPNRLVGLWTRHGVWTGSLALGHPLERVVRRALRLPWRSPWAVAGRALAMPVLVAASRELLPPQPDWPENTMVTGAWELPGEPNPPDDELVEWLQRNPSPVYVGFGSMLSRDPAEDLRLIDAAAGAAGVVVIHRADDSAPHLDSTPHVHVVRTVDHRWLFPRCAAVIHHGGAGTTNAALAAGVPSAIVAHGFDQPFHGRRLHELGVGPQPLRRATLTSRKLAALLADLAHGPHREGYVRRAADVGGLVRIEHGAASAADWLERTTLVPGRR</sequence>
<evidence type="ECO:0000313" key="5">
    <source>
        <dbReference type="Proteomes" id="UP000275256"/>
    </source>
</evidence>
<dbReference type="EMBL" id="REFW01000001">
    <property type="protein sequence ID" value="RMB61288.1"/>
    <property type="molecule type" value="Genomic_DNA"/>
</dbReference>
<dbReference type="Pfam" id="PF03033">
    <property type="entry name" value="Glyco_transf_28"/>
    <property type="match status" value="1"/>
</dbReference>
<accession>A0A3M0GA57</accession>